<dbReference type="Proteomes" id="UP000000763">
    <property type="component" value="Chromosome 9"/>
</dbReference>
<sequence length="64" mass="7502">MAPMDADKRDLVADLDEFVLKEEDYHIVDYMLVIYAAKYYTCVIQMNKEQHRLRPTGVGLLPVR</sequence>
<accession>Q6K3X7</accession>
<name>Q6K3X7_ORYSJ</name>
<dbReference type="AlphaFoldDB" id="Q6K3X7"/>
<dbReference type="EMBL" id="AP005593">
    <property type="protein sequence ID" value="BAD23443.1"/>
    <property type="molecule type" value="Genomic_DNA"/>
</dbReference>
<proteinExistence type="predicted"/>
<evidence type="ECO:0000313" key="2">
    <source>
        <dbReference type="Proteomes" id="UP000000763"/>
    </source>
</evidence>
<organism evidence="1 2">
    <name type="scientific">Oryza sativa subsp. japonica</name>
    <name type="common">Rice</name>
    <dbReference type="NCBI Taxonomy" id="39947"/>
    <lineage>
        <taxon>Eukaryota</taxon>
        <taxon>Viridiplantae</taxon>
        <taxon>Streptophyta</taxon>
        <taxon>Embryophyta</taxon>
        <taxon>Tracheophyta</taxon>
        <taxon>Spermatophyta</taxon>
        <taxon>Magnoliopsida</taxon>
        <taxon>Liliopsida</taxon>
        <taxon>Poales</taxon>
        <taxon>Poaceae</taxon>
        <taxon>BOP clade</taxon>
        <taxon>Oryzoideae</taxon>
        <taxon>Oryzeae</taxon>
        <taxon>Oryzinae</taxon>
        <taxon>Oryza</taxon>
        <taxon>Oryza sativa</taxon>
    </lineage>
</organism>
<gene>
    <name evidence="1" type="primary">P0692F07.6</name>
</gene>
<reference evidence="2" key="1">
    <citation type="journal article" date="2005" name="Nature">
        <title>The map-based sequence of the rice genome.</title>
        <authorList>
            <consortium name="International rice genome sequencing project (IRGSP)"/>
            <person name="Matsumoto T."/>
            <person name="Wu J."/>
            <person name="Kanamori H."/>
            <person name="Katayose Y."/>
            <person name="Fujisawa M."/>
            <person name="Namiki N."/>
            <person name="Mizuno H."/>
            <person name="Yamamoto K."/>
            <person name="Antonio B.A."/>
            <person name="Baba T."/>
            <person name="Sakata K."/>
            <person name="Nagamura Y."/>
            <person name="Aoki H."/>
            <person name="Arikawa K."/>
            <person name="Arita K."/>
            <person name="Bito T."/>
            <person name="Chiden Y."/>
            <person name="Fujitsuka N."/>
            <person name="Fukunaka R."/>
            <person name="Hamada M."/>
            <person name="Harada C."/>
            <person name="Hayashi A."/>
            <person name="Hijishita S."/>
            <person name="Honda M."/>
            <person name="Hosokawa S."/>
            <person name="Ichikawa Y."/>
            <person name="Idonuma A."/>
            <person name="Iijima M."/>
            <person name="Ikeda M."/>
            <person name="Ikeno M."/>
            <person name="Ito K."/>
            <person name="Ito S."/>
            <person name="Ito T."/>
            <person name="Ito Y."/>
            <person name="Ito Y."/>
            <person name="Iwabuchi A."/>
            <person name="Kamiya K."/>
            <person name="Karasawa W."/>
            <person name="Kurita K."/>
            <person name="Katagiri S."/>
            <person name="Kikuta A."/>
            <person name="Kobayashi H."/>
            <person name="Kobayashi N."/>
            <person name="Machita K."/>
            <person name="Maehara T."/>
            <person name="Masukawa M."/>
            <person name="Mizubayashi T."/>
            <person name="Mukai Y."/>
            <person name="Nagasaki H."/>
            <person name="Nagata Y."/>
            <person name="Naito S."/>
            <person name="Nakashima M."/>
            <person name="Nakama Y."/>
            <person name="Nakamichi Y."/>
            <person name="Nakamura M."/>
            <person name="Meguro A."/>
            <person name="Negishi M."/>
            <person name="Ohta I."/>
            <person name="Ohta T."/>
            <person name="Okamoto M."/>
            <person name="Ono N."/>
            <person name="Saji S."/>
            <person name="Sakaguchi M."/>
            <person name="Sakai K."/>
            <person name="Shibata M."/>
            <person name="Shimokawa T."/>
            <person name="Song J."/>
            <person name="Takazaki Y."/>
            <person name="Terasawa K."/>
            <person name="Tsugane M."/>
            <person name="Tsuji K."/>
            <person name="Ueda S."/>
            <person name="Waki K."/>
            <person name="Yamagata H."/>
            <person name="Yamamoto M."/>
            <person name="Yamamoto S."/>
            <person name="Yamane H."/>
            <person name="Yoshiki S."/>
            <person name="Yoshihara R."/>
            <person name="Yukawa K."/>
            <person name="Zhong H."/>
            <person name="Yano M."/>
            <person name="Yuan Q."/>
            <person name="Ouyang S."/>
            <person name="Liu J."/>
            <person name="Jones K.M."/>
            <person name="Gansberger K."/>
            <person name="Moffat K."/>
            <person name="Hill J."/>
            <person name="Bera J."/>
            <person name="Fadrosh D."/>
            <person name="Jin S."/>
            <person name="Johri S."/>
            <person name="Kim M."/>
            <person name="Overton L."/>
            <person name="Reardon M."/>
            <person name="Tsitrin T."/>
            <person name="Vuong H."/>
            <person name="Weaver B."/>
            <person name="Ciecko A."/>
            <person name="Tallon L."/>
            <person name="Jackson J."/>
            <person name="Pai G."/>
            <person name="Aken S.V."/>
            <person name="Utterback T."/>
            <person name="Reidmuller S."/>
            <person name="Feldblyum T."/>
            <person name="Hsiao J."/>
            <person name="Zismann V."/>
            <person name="Iobst S."/>
            <person name="de Vazeille A.R."/>
            <person name="Buell C.R."/>
            <person name="Ying K."/>
            <person name="Li Y."/>
            <person name="Lu T."/>
            <person name="Huang Y."/>
            <person name="Zhao Q."/>
            <person name="Feng Q."/>
            <person name="Zhang L."/>
            <person name="Zhu J."/>
            <person name="Weng Q."/>
            <person name="Mu J."/>
            <person name="Lu Y."/>
            <person name="Fan D."/>
            <person name="Liu Y."/>
            <person name="Guan J."/>
            <person name="Zhang Y."/>
            <person name="Yu S."/>
            <person name="Liu X."/>
            <person name="Zhang Y."/>
            <person name="Hong G."/>
            <person name="Han B."/>
            <person name="Choisne N."/>
            <person name="Demange N."/>
            <person name="Orjeda G."/>
            <person name="Samain S."/>
            <person name="Cattolico L."/>
            <person name="Pelletier E."/>
            <person name="Couloux A."/>
            <person name="Segurens B."/>
            <person name="Wincker P."/>
            <person name="D'Hont A."/>
            <person name="Scarpelli C."/>
            <person name="Weissenbach J."/>
            <person name="Salanoubat M."/>
            <person name="Quetier F."/>
            <person name="Yu Y."/>
            <person name="Kim H.R."/>
            <person name="Rambo T."/>
            <person name="Currie J."/>
            <person name="Collura K."/>
            <person name="Luo M."/>
            <person name="Yang T."/>
            <person name="Ammiraju J.S.S."/>
            <person name="Engler F."/>
            <person name="Soderlund C."/>
            <person name="Wing R.A."/>
            <person name="Palmer L.E."/>
            <person name="de la Bastide M."/>
            <person name="Spiegel L."/>
            <person name="Nascimento L."/>
            <person name="Zutavern T."/>
            <person name="O'Shaughnessy A."/>
            <person name="Dike S."/>
            <person name="Dedhia N."/>
            <person name="Preston R."/>
            <person name="Balija V."/>
            <person name="McCombie W.R."/>
            <person name="Chow T."/>
            <person name="Chen H."/>
            <person name="Chung M."/>
            <person name="Chen C."/>
            <person name="Shaw J."/>
            <person name="Wu H."/>
            <person name="Hsiao K."/>
            <person name="Chao Y."/>
            <person name="Chu M."/>
            <person name="Cheng C."/>
            <person name="Hour A."/>
            <person name="Lee P."/>
            <person name="Lin S."/>
            <person name="Lin Y."/>
            <person name="Liou J."/>
            <person name="Liu S."/>
            <person name="Hsing Y."/>
            <person name="Raghuvanshi S."/>
            <person name="Mohanty A."/>
            <person name="Bharti A.K."/>
            <person name="Gaur A."/>
            <person name="Gupta V."/>
            <person name="Kumar D."/>
            <person name="Ravi V."/>
            <person name="Vij S."/>
            <person name="Kapur A."/>
            <person name="Khurana P."/>
            <person name="Khurana P."/>
            <person name="Khurana J.P."/>
            <person name="Tyagi A.K."/>
            <person name="Gaikwad K."/>
            <person name="Singh A."/>
            <person name="Dalal V."/>
            <person name="Srivastava S."/>
            <person name="Dixit A."/>
            <person name="Pal A.K."/>
            <person name="Ghazi I.A."/>
            <person name="Yadav M."/>
            <person name="Pandit A."/>
            <person name="Bhargava A."/>
            <person name="Sureshbabu K."/>
            <person name="Batra K."/>
            <person name="Sharma T.R."/>
            <person name="Mohapatra T."/>
            <person name="Singh N.K."/>
            <person name="Messing J."/>
            <person name="Nelson A.B."/>
            <person name="Fuks G."/>
            <person name="Kavchok S."/>
            <person name="Keizer G."/>
            <person name="Linton E."/>
            <person name="Llaca V."/>
            <person name="Song R."/>
            <person name="Tanyolac B."/>
            <person name="Young S."/>
            <person name="Ho-Il K."/>
            <person name="Hahn J.H."/>
            <person name="Sangsakoo G."/>
            <person name="Vanavichit A."/>
            <person name="de Mattos Luiz.A.T."/>
            <person name="Zimmer P.D."/>
            <person name="Malone G."/>
            <person name="Dellagostin O."/>
            <person name="de Oliveira A.C."/>
            <person name="Bevan M."/>
            <person name="Bancroft I."/>
            <person name="Minx P."/>
            <person name="Cordum H."/>
            <person name="Wilson R."/>
            <person name="Cheng Z."/>
            <person name="Jin W."/>
            <person name="Jiang J."/>
            <person name="Leong S.A."/>
            <person name="Iwama H."/>
            <person name="Gojobori T."/>
            <person name="Itoh T."/>
            <person name="Niimura Y."/>
            <person name="Fujii Y."/>
            <person name="Habara T."/>
            <person name="Sakai H."/>
            <person name="Sato Y."/>
            <person name="Wilson G."/>
            <person name="Kumar K."/>
            <person name="McCouch S."/>
            <person name="Juretic N."/>
            <person name="Hoen D."/>
            <person name="Wright S."/>
            <person name="Bruskiewich R."/>
            <person name="Bureau T."/>
            <person name="Miyao A."/>
            <person name="Hirochika H."/>
            <person name="Nishikawa T."/>
            <person name="Kadowaki K."/>
            <person name="Sugiura M."/>
            <person name="Burr B."/>
            <person name="Sasaki T."/>
        </authorList>
    </citation>
    <scope>NUCLEOTIDE SEQUENCE [LARGE SCALE GENOMIC DNA]</scope>
    <source>
        <strain evidence="2">cv. Nipponbare</strain>
    </source>
</reference>
<reference evidence="2" key="2">
    <citation type="journal article" date="2008" name="Nucleic Acids Res.">
        <title>The rice annotation project database (RAP-DB): 2008 update.</title>
        <authorList>
            <consortium name="The rice annotation project (RAP)"/>
        </authorList>
    </citation>
    <scope>GENOME REANNOTATION</scope>
    <source>
        <strain evidence="2">cv. Nipponbare</strain>
    </source>
</reference>
<evidence type="ECO:0000313" key="1">
    <source>
        <dbReference type="EMBL" id="BAD23443.1"/>
    </source>
</evidence>
<protein>
    <submittedName>
        <fullName evidence="1">Uncharacterized protein</fullName>
    </submittedName>
</protein>